<dbReference type="InterPro" id="IPR026444">
    <property type="entry name" value="Secre_tail"/>
</dbReference>
<accession>A0A2P8DC00</accession>
<dbReference type="EMBL" id="PYGD01000001">
    <property type="protein sequence ID" value="PSK94751.1"/>
    <property type="molecule type" value="Genomic_DNA"/>
</dbReference>
<protein>
    <submittedName>
        <fullName evidence="3">Putative secreted protein (Por secretion system target)</fullName>
    </submittedName>
</protein>
<feature type="chain" id="PRO_5015194325" evidence="1">
    <location>
        <begin position="24"/>
        <end position="319"/>
    </location>
</feature>
<dbReference type="Pfam" id="PF18962">
    <property type="entry name" value="Por_Secre_tail"/>
    <property type="match status" value="1"/>
</dbReference>
<feature type="domain" description="Secretion system C-terminal sorting" evidence="2">
    <location>
        <begin position="246"/>
        <end position="315"/>
    </location>
</feature>
<evidence type="ECO:0000256" key="1">
    <source>
        <dbReference type="SAM" id="SignalP"/>
    </source>
</evidence>
<organism evidence="3 4">
    <name type="scientific">Taibaiella chishuiensis</name>
    <dbReference type="NCBI Taxonomy" id="1434707"/>
    <lineage>
        <taxon>Bacteria</taxon>
        <taxon>Pseudomonadati</taxon>
        <taxon>Bacteroidota</taxon>
        <taxon>Chitinophagia</taxon>
        <taxon>Chitinophagales</taxon>
        <taxon>Chitinophagaceae</taxon>
        <taxon>Taibaiella</taxon>
    </lineage>
</organism>
<dbReference type="RefSeq" id="WP_106521437.1">
    <property type="nucleotide sequence ID" value="NZ_PYGD01000001.1"/>
</dbReference>
<feature type="signal peptide" evidence="1">
    <location>
        <begin position="1"/>
        <end position="23"/>
    </location>
</feature>
<proteinExistence type="predicted"/>
<dbReference type="OrthoDB" id="653104at2"/>
<dbReference type="NCBIfam" id="TIGR04183">
    <property type="entry name" value="Por_Secre_tail"/>
    <property type="match status" value="1"/>
</dbReference>
<name>A0A2P8DC00_9BACT</name>
<dbReference type="AlphaFoldDB" id="A0A2P8DC00"/>
<evidence type="ECO:0000313" key="4">
    <source>
        <dbReference type="Proteomes" id="UP000240572"/>
    </source>
</evidence>
<evidence type="ECO:0000259" key="2">
    <source>
        <dbReference type="Pfam" id="PF18962"/>
    </source>
</evidence>
<keyword evidence="1" id="KW-0732">Signal</keyword>
<reference evidence="3 4" key="1">
    <citation type="submission" date="2018-03" db="EMBL/GenBank/DDBJ databases">
        <title>Genomic Encyclopedia of Type Strains, Phase III (KMG-III): the genomes of soil and plant-associated and newly described type strains.</title>
        <authorList>
            <person name="Whitman W."/>
        </authorList>
    </citation>
    <scope>NUCLEOTIDE SEQUENCE [LARGE SCALE GENOMIC DNA]</scope>
    <source>
        <strain evidence="3 4">CGMCC 1.12700</strain>
    </source>
</reference>
<sequence>MNRHFFKALLFFALHLISLQTNAQRIYFSDTTNNWICSRGGEMGPGGMSTWSYCQYYASDTLVESNGHIYTEIKPGIGWGGQYFARALVRDDTAAGLVYIKPQNHQNGFYRATDTNEFVYMNYNLNVGDTLIMPLVLGGRSDSISMHIVQQKDSFLVGTTWYRQLELYAYKGMSGGGTSNYTRYTIYEGVGPGSGPILEPSTLNEYGPPNLSCFRNQGAIHPKFGYSCDPLALRKVVERQQNFQYYPNPTSDQLRIKDPELSGSLYAVSITNLHGSILQHVSFRNEITLELEQLPVGLYFLHFFNGTLLLQSEKLLIDR</sequence>
<gene>
    <name evidence="3" type="ORF">B0I18_101911</name>
</gene>
<keyword evidence="4" id="KW-1185">Reference proteome</keyword>
<evidence type="ECO:0000313" key="3">
    <source>
        <dbReference type="EMBL" id="PSK94751.1"/>
    </source>
</evidence>
<dbReference type="Proteomes" id="UP000240572">
    <property type="component" value="Unassembled WGS sequence"/>
</dbReference>
<comment type="caution">
    <text evidence="3">The sequence shown here is derived from an EMBL/GenBank/DDBJ whole genome shotgun (WGS) entry which is preliminary data.</text>
</comment>